<gene>
    <name evidence="4 6" type="primary">gcvPA</name>
    <name evidence="6" type="ORF">BN59_00543</name>
</gene>
<keyword evidence="2 4" id="KW-0560">Oxidoreductase</keyword>
<evidence type="ECO:0000259" key="5">
    <source>
        <dbReference type="Pfam" id="PF02347"/>
    </source>
</evidence>
<comment type="subunit">
    <text evidence="4">The glycine cleavage system is composed of four proteins: P, T, L and H. In this organism, the P 'protein' is a heterodimer of two subunits.</text>
</comment>
<comment type="catalytic activity">
    <reaction evidence="3 4">
        <text>N(6)-[(R)-lipoyl]-L-lysyl-[glycine-cleavage complex H protein] + glycine + H(+) = N(6)-[(R)-S(8)-aminomethyldihydrolipoyl]-L-lysyl-[glycine-cleavage complex H protein] + CO2</text>
        <dbReference type="Rhea" id="RHEA:24304"/>
        <dbReference type="Rhea" id="RHEA-COMP:10494"/>
        <dbReference type="Rhea" id="RHEA-COMP:10495"/>
        <dbReference type="ChEBI" id="CHEBI:15378"/>
        <dbReference type="ChEBI" id="CHEBI:16526"/>
        <dbReference type="ChEBI" id="CHEBI:57305"/>
        <dbReference type="ChEBI" id="CHEBI:83099"/>
        <dbReference type="ChEBI" id="CHEBI:83143"/>
        <dbReference type="EC" id="1.4.4.2"/>
    </reaction>
</comment>
<dbReference type="InterPro" id="IPR015422">
    <property type="entry name" value="PyrdxlP-dep_Trfase_small"/>
</dbReference>
<dbReference type="Gene3D" id="3.40.640.10">
    <property type="entry name" value="Type I PLP-dependent aspartate aminotransferase-like (Major domain)"/>
    <property type="match status" value="1"/>
</dbReference>
<dbReference type="AlphaFoldDB" id="A0A078KT81"/>
<keyword evidence="7" id="KW-1185">Reference proteome</keyword>
<comment type="function">
    <text evidence="1 4">The glycine cleavage system catalyzes the degradation of glycine. The P protein binds the alpha-amino group of glycine through its pyridoxal phosphate cofactor; CO(2) is released and the remaining methylamine moiety is then transferred to the lipoamide cofactor of the H protein.</text>
</comment>
<dbReference type="InterPro" id="IPR049315">
    <property type="entry name" value="GDC-P_N"/>
</dbReference>
<dbReference type="InterPro" id="IPR023010">
    <property type="entry name" value="GcvPA"/>
</dbReference>
<dbReference type="RefSeq" id="WP_043872845.1">
    <property type="nucleotide sequence ID" value="NZ_CCVW01000001.1"/>
</dbReference>
<protein>
    <recommendedName>
        <fullName evidence="4">Probable glycine dehydrogenase (decarboxylating) subunit 1</fullName>
        <ecNumber evidence="4">1.4.4.2</ecNumber>
    </recommendedName>
    <alternativeName>
        <fullName evidence="4">Glycine cleavage system P-protein subunit 1</fullName>
    </alternativeName>
    <alternativeName>
        <fullName evidence="4">Glycine decarboxylase subunit 1</fullName>
    </alternativeName>
    <alternativeName>
        <fullName evidence="4">Glycine dehydrogenase (aminomethyl-transferring) subunit 1</fullName>
    </alternativeName>
</protein>
<dbReference type="GO" id="GO:0009116">
    <property type="term" value="P:nucleoside metabolic process"/>
    <property type="evidence" value="ECO:0007669"/>
    <property type="project" value="InterPro"/>
</dbReference>
<evidence type="ECO:0000256" key="2">
    <source>
        <dbReference type="ARBA" id="ARBA00023002"/>
    </source>
</evidence>
<dbReference type="STRING" id="1034943.BN59_00543"/>
<dbReference type="InterPro" id="IPR020581">
    <property type="entry name" value="GDC_P"/>
</dbReference>
<evidence type="ECO:0000313" key="7">
    <source>
        <dbReference type="Proteomes" id="UP000044071"/>
    </source>
</evidence>
<name>A0A078KT81_9GAMM</name>
<dbReference type="CDD" id="cd00613">
    <property type="entry name" value="GDC-P"/>
    <property type="match status" value="1"/>
</dbReference>
<dbReference type="HAMAP" id="MF_00712">
    <property type="entry name" value="GcvPA"/>
    <property type="match status" value="1"/>
</dbReference>
<dbReference type="Gene3D" id="3.90.1150.10">
    <property type="entry name" value="Aspartate Aminotransferase, domain 1"/>
    <property type="match status" value="1"/>
</dbReference>
<dbReference type="Proteomes" id="UP000044071">
    <property type="component" value="Unassembled WGS sequence"/>
</dbReference>
<dbReference type="PANTHER" id="PTHR42806:SF1">
    <property type="entry name" value="GLYCINE DEHYDROGENASE (DECARBOXYLATING)"/>
    <property type="match status" value="1"/>
</dbReference>
<feature type="domain" description="Glycine cleavage system P-protein N-terminal" evidence="5">
    <location>
        <begin position="3"/>
        <end position="441"/>
    </location>
</feature>
<dbReference type="eggNOG" id="COG0403">
    <property type="taxonomic scope" value="Bacteria"/>
</dbReference>
<dbReference type="SUPFAM" id="SSF53383">
    <property type="entry name" value="PLP-dependent transferases"/>
    <property type="match status" value="1"/>
</dbReference>
<sequence length="456" mass="49840">MPYIPHTSEDVEAMLADIGASSTQELFDEIPASLLYGELKNIPEGLSEMAMLREAQRLADKNQNGLCFMGAGCYEHHIPAAVWDIASRGEFLTAYTPYQAEASQGTLQLLYEYQTMIAELTGLDVANASMYDGATALAEAILMAVRVNKKSKANRVLVAGTLHPLYRDTLETVVRTQHIEVITLPFDEKQGITALSALEKYSGEDITALVIPQPNFFGCLELADEMTDWARKNQTVSIAAVNPIALALLKPPGQWGEQGVDIACGEGQPLGSPMASGGPYFGFFSTRMEHVRQMPGRLIGRTLDKDGKTGFTLTLQAREQHIRRGKATSNICTNQGLLVTAATIHMSLLGAEGMLEVARQCHQNTNKLVAELTQISGVKAVFSAPCFHETLLQLDQPVDKVLMQLREQGIIGGYSVESHYPKLVNTMLVCVTEMRTDEDIALYANSLKQIMAKRGS</sequence>
<dbReference type="InterPro" id="IPR015421">
    <property type="entry name" value="PyrdxlP-dep_Trfase_major"/>
</dbReference>
<dbReference type="OrthoDB" id="9801272at2"/>
<reference evidence="6 7" key="1">
    <citation type="submission" date="2014-06" db="EMBL/GenBank/DDBJ databases">
        <authorList>
            <person name="Urmite Genomes Urmite Genomes"/>
        </authorList>
    </citation>
    <scope>NUCLEOTIDE SEQUENCE [LARGE SCALE GENOMIC DNA]</scope>
</reference>
<dbReference type="GO" id="GO:0019464">
    <property type="term" value="P:glycine decarboxylation via glycine cleavage system"/>
    <property type="evidence" value="ECO:0007669"/>
    <property type="project" value="UniProtKB-UniRule"/>
</dbReference>
<proteinExistence type="inferred from homology"/>
<evidence type="ECO:0000256" key="4">
    <source>
        <dbReference type="HAMAP-Rule" id="MF_00712"/>
    </source>
</evidence>
<dbReference type="EC" id="1.4.4.2" evidence="4"/>
<dbReference type="PIRSF" id="PIRSF006815">
    <property type="entry name" value="GcvPA"/>
    <property type="match status" value="1"/>
</dbReference>
<evidence type="ECO:0000256" key="1">
    <source>
        <dbReference type="ARBA" id="ARBA00003788"/>
    </source>
</evidence>
<comment type="similarity">
    <text evidence="4">Belongs to the GcvP family. N-terminal subunit subfamily.</text>
</comment>
<dbReference type="InterPro" id="IPR015424">
    <property type="entry name" value="PyrdxlP-dep_Trfase"/>
</dbReference>
<dbReference type="Pfam" id="PF02347">
    <property type="entry name" value="GDC-P"/>
    <property type="match status" value="1"/>
</dbReference>
<evidence type="ECO:0000256" key="3">
    <source>
        <dbReference type="ARBA" id="ARBA00049026"/>
    </source>
</evidence>
<dbReference type="EMBL" id="CCSB01000001">
    <property type="protein sequence ID" value="CDZ76276.1"/>
    <property type="molecule type" value="Genomic_DNA"/>
</dbReference>
<dbReference type="PANTHER" id="PTHR42806">
    <property type="entry name" value="GLYCINE CLEAVAGE SYSTEM P-PROTEIN"/>
    <property type="match status" value="1"/>
</dbReference>
<accession>A0A078KT81</accession>
<evidence type="ECO:0000313" key="6">
    <source>
        <dbReference type="EMBL" id="CDZ76276.1"/>
    </source>
</evidence>
<organism evidence="6 7">
    <name type="scientific">Legionella massiliensis</name>
    <dbReference type="NCBI Taxonomy" id="1034943"/>
    <lineage>
        <taxon>Bacteria</taxon>
        <taxon>Pseudomonadati</taxon>
        <taxon>Pseudomonadota</taxon>
        <taxon>Gammaproteobacteria</taxon>
        <taxon>Legionellales</taxon>
        <taxon>Legionellaceae</taxon>
        <taxon>Legionella</taxon>
    </lineage>
</organism>
<dbReference type="GO" id="GO:0004375">
    <property type="term" value="F:glycine dehydrogenase (decarboxylating) activity"/>
    <property type="evidence" value="ECO:0007669"/>
    <property type="project" value="UniProtKB-EC"/>
</dbReference>
<dbReference type="NCBIfam" id="NF001696">
    <property type="entry name" value="PRK00451.1"/>
    <property type="match status" value="1"/>
</dbReference>